<dbReference type="Pfam" id="PF00072">
    <property type="entry name" value="Response_reg"/>
    <property type="match status" value="1"/>
</dbReference>
<name>A0A5C8ZAL9_9GAMM</name>
<dbReference type="PANTHER" id="PTHR33121:SF79">
    <property type="entry name" value="CYCLIC DI-GMP PHOSPHODIESTERASE PDED-RELATED"/>
    <property type="match status" value="1"/>
</dbReference>
<dbReference type="SUPFAM" id="SSF55073">
    <property type="entry name" value="Nucleotide cyclase"/>
    <property type="match status" value="1"/>
</dbReference>
<dbReference type="CDD" id="cd01948">
    <property type="entry name" value="EAL"/>
    <property type="match status" value="1"/>
</dbReference>
<evidence type="ECO:0000256" key="2">
    <source>
        <dbReference type="PROSITE-ProRule" id="PRU00169"/>
    </source>
</evidence>
<dbReference type="SUPFAM" id="SSF141868">
    <property type="entry name" value="EAL domain-like"/>
    <property type="match status" value="1"/>
</dbReference>
<feature type="domain" description="GGDEF" evidence="5">
    <location>
        <begin position="200"/>
        <end position="332"/>
    </location>
</feature>
<dbReference type="CDD" id="cd00156">
    <property type="entry name" value="REC"/>
    <property type="match status" value="1"/>
</dbReference>
<dbReference type="InterPro" id="IPR001633">
    <property type="entry name" value="EAL_dom"/>
</dbReference>
<dbReference type="CDD" id="cd01949">
    <property type="entry name" value="GGDEF"/>
    <property type="match status" value="1"/>
</dbReference>
<evidence type="ECO:0000259" key="3">
    <source>
        <dbReference type="PROSITE" id="PS50110"/>
    </source>
</evidence>
<feature type="domain" description="Response regulatory" evidence="3">
    <location>
        <begin position="25"/>
        <end position="142"/>
    </location>
</feature>
<dbReference type="Gene3D" id="3.30.70.270">
    <property type="match status" value="1"/>
</dbReference>
<organism evidence="6 7">
    <name type="scientific">Reinekea thalattae</name>
    <dbReference type="NCBI Taxonomy" id="2593301"/>
    <lineage>
        <taxon>Bacteria</taxon>
        <taxon>Pseudomonadati</taxon>
        <taxon>Pseudomonadota</taxon>
        <taxon>Gammaproteobacteria</taxon>
        <taxon>Oceanospirillales</taxon>
        <taxon>Saccharospirillaceae</taxon>
        <taxon>Reinekea</taxon>
    </lineage>
</organism>
<dbReference type="InterPro" id="IPR001789">
    <property type="entry name" value="Sig_transdc_resp-reg_receiver"/>
</dbReference>
<evidence type="ECO:0000256" key="1">
    <source>
        <dbReference type="ARBA" id="ARBA00001946"/>
    </source>
</evidence>
<dbReference type="InterPro" id="IPR043128">
    <property type="entry name" value="Rev_trsase/Diguanyl_cyclase"/>
</dbReference>
<evidence type="ECO:0000259" key="4">
    <source>
        <dbReference type="PROSITE" id="PS50883"/>
    </source>
</evidence>
<dbReference type="InterPro" id="IPR029787">
    <property type="entry name" value="Nucleotide_cyclase"/>
</dbReference>
<dbReference type="InterPro" id="IPR011006">
    <property type="entry name" value="CheY-like_superfamily"/>
</dbReference>
<dbReference type="SUPFAM" id="SSF52172">
    <property type="entry name" value="CheY-like"/>
    <property type="match status" value="1"/>
</dbReference>
<evidence type="ECO:0000313" key="6">
    <source>
        <dbReference type="EMBL" id="TXR54484.1"/>
    </source>
</evidence>
<dbReference type="OrthoDB" id="9176779at2"/>
<keyword evidence="7" id="KW-1185">Reference proteome</keyword>
<dbReference type="PANTHER" id="PTHR33121">
    <property type="entry name" value="CYCLIC DI-GMP PHOSPHODIESTERASE PDEF"/>
    <property type="match status" value="1"/>
</dbReference>
<dbReference type="SMART" id="SM00267">
    <property type="entry name" value="GGDEF"/>
    <property type="match status" value="1"/>
</dbReference>
<dbReference type="PROSITE" id="PS50887">
    <property type="entry name" value="GGDEF"/>
    <property type="match status" value="1"/>
</dbReference>
<dbReference type="InterPro" id="IPR000160">
    <property type="entry name" value="GGDEF_dom"/>
</dbReference>
<proteinExistence type="predicted"/>
<evidence type="ECO:0000259" key="5">
    <source>
        <dbReference type="PROSITE" id="PS50887"/>
    </source>
</evidence>
<dbReference type="PROSITE" id="PS50110">
    <property type="entry name" value="RESPONSE_REGULATORY"/>
    <property type="match status" value="1"/>
</dbReference>
<gene>
    <name evidence="6" type="ORF">FME95_08100</name>
</gene>
<dbReference type="InterPro" id="IPR035919">
    <property type="entry name" value="EAL_sf"/>
</dbReference>
<dbReference type="NCBIfam" id="TIGR00254">
    <property type="entry name" value="GGDEF"/>
    <property type="match status" value="1"/>
</dbReference>
<feature type="domain" description="EAL" evidence="4">
    <location>
        <begin position="341"/>
        <end position="595"/>
    </location>
</feature>
<feature type="modified residue" description="4-aspartylphosphate" evidence="2">
    <location>
        <position position="77"/>
    </location>
</feature>
<dbReference type="AlphaFoldDB" id="A0A5C8ZAL9"/>
<dbReference type="EMBL" id="VKAD01000001">
    <property type="protein sequence ID" value="TXR54484.1"/>
    <property type="molecule type" value="Genomic_DNA"/>
</dbReference>
<dbReference type="Gene3D" id="3.40.50.2300">
    <property type="match status" value="1"/>
</dbReference>
<accession>A0A5C8ZAL9</accession>
<comment type="caution">
    <text evidence="6">The sequence shown here is derived from an EMBL/GenBank/DDBJ whole genome shotgun (WGS) entry which is preliminary data.</text>
</comment>
<dbReference type="InterPro" id="IPR050706">
    <property type="entry name" value="Cyclic-di-GMP_PDE-like"/>
</dbReference>
<evidence type="ECO:0000313" key="7">
    <source>
        <dbReference type="Proteomes" id="UP000321764"/>
    </source>
</evidence>
<reference evidence="6 7" key="1">
    <citation type="submission" date="2019-07" db="EMBL/GenBank/DDBJ databases">
        <title>Reinekea sp. strain SSH23 genome sequencing and assembly.</title>
        <authorList>
            <person name="Kim I."/>
        </authorList>
    </citation>
    <scope>NUCLEOTIDE SEQUENCE [LARGE SCALE GENOMIC DNA]</scope>
    <source>
        <strain evidence="6 7">SSH23</strain>
    </source>
</reference>
<dbReference type="Pfam" id="PF00563">
    <property type="entry name" value="EAL"/>
    <property type="match status" value="1"/>
</dbReference>
<dbReference type="GO" id="GO:0071111">
    <property type="term" value="F:cyclic-guanylate-specific phosphodiesterase activity"/>
    <property type="evidence" value="ECO:0007669"/>
    <property type="project" value="InterPro"/>
</dbReference>
<dbReference type="SMART" id="SM00448">
    <property type="entry name" value="REC"/>
    <property type="match status" value="1"/>
</dbReference>
<comment type="cofactor">
    <cofactor evidence="1">
        <name>Mg(2+)</name>
        <dbReference type="ChEBI" id="CHEBI:18420"/>
    </cofactor>
</comment>
<dbReference type="Proteomes" id="UP000321764">
    <property type="component" value="Unassembled WGS sequence"/>
</dbReference>
<dbReference type="Pfam" id="PF00990">
    <property type="entry name" value="GGDEF"/>
    <property type="match status" value="1"/>
</dbReference>
<keyword evidence="2" id="KW-0597">Phosphoprotein</keyword>
<dbReference type="GO" id="GO:0000160">
    <property type="term" value="P:phosphorelay signal transduction system"/>
    <property type="evidence" value="ECO:0007669"/>
    <property type="project" value="InterPro"/>
</dbReference>
<dbReference type="PROSITE" id="PS50883">
    <property type="entry name" value="EAL"/>
    <property type="match status" value="1"/>
</dbReference>
<dbReference type="FunFam" id="3.30.70.270:FF:000001">
    <property type="entry name" value="Diguanylate cyclase domain protein"/>
    <property type="match status" value="1"/>
</dbReference>
<protein>
    <submittedName>
        <fullName evidence="6">EAL domain-containing protein</fullName>
    </submittedName>
</protein>
<dbReference type="SMART" id="SM00052">
    <property type="entry name" value="EAL"/>
    <property type="match status" value="1"/>
</dbReference>
<sequence length="603" mass="68438">MNLVRQPMLEPSGHMLQNYAASEHLFLMAEDNPIDAAMFSEMFCQAFGRSVQLVCVDRFDKIPEQLNTRQFDALILDLDLPDSSGIENIQKIKQPYPNLPIIVLTGNDDLSLALDSLQNGAQDYLSKNKVTPDLLTRSIFYAKERKQSELELKGALDDLYTKNIQLESLAKHDSLTGLANRSYFHDEANHILTRAKRHELKSALLYFDLNNFKKINDSYGHLAGDTLLKQTADRLRLVVRESDFIARLGGDEFVIITDILSHKEEVFPLIQRIEEQFNYPFEIGPHQLEMKPSIGIAFYPDADNLDALIKQADFAMYEAKKNKGNNICFYSEKIAQQHYRNKDIENHLIEAIEQGELFTAFQPIVSVQPGKPVHFEALARWKSKSLGNIRPDEFIPIAESTPLINSITQVMTRNTKLLLELSKHRRQPIGSISINVSARQLTCKNFGQTFLQWLDEQNIDSQHICLELTETQAIENYQQCLDQFMFLRSQGIKISLDDFGSGFASTNHLLDLPFDIIKLDKQLIRCIDKNTRGQALVAGTIEMAHRLNMTVIAEGMENFEERQTVIDLGCDYLQGFLIAKPLSLGAAASFSQCGPSQPFSRQS</sequence>
<dbReference type="Gene3D" id="3.20.20.450">
    <property type="entry name" value="EAL domain"/>
    <property type="match status" value="1"/>
</dbReference>